<feature type="transmembrane region" description="Helical" evidence="2">
    <location>
        <begin position="109"/>
        <end position="131"/>
    </location>
</feature>
<dbReference type="EMBL" id="CP014136">
    <property type="protein sequence ID" value="ATA18175.1"/>
    <property type="molecule type" value="Genomic_DNA"/>
</dbReference>
<sequence length="195" mass="22220">MGDNVDKRLTDRDVQLFFDAAEKLREAAERDGEKAREATVALASFVTKMNANLQKLEDGVRHNINSSAETTANRAAELLSVKFQQANDAAKTATEQYQKAAKNLNFRSWCYILGTQFILILVFIASILYLIPSLDEVQQRRAELSSLNEQIHNSRLKWAFCEEGKKCFRTDERENGGGPYRDKQDGGTWRVPWKE</sequence>
<accession>A0A250AWD6</accession>
<gene>
    <name evidence="3" type="ORF">AWC35_01745</name>
</gene>
<dbReference type="AlphaFoldDB" id="A0A250AWD6"/>
<feature type="compositionally biased region" description="Basic and acidic residues" evidence="1">
    <location>
        <begin position="172"/>
        <end position="185"/>
    </location>
</feature>
<dbReference type="Proteomes" id="UP000217182">
    <property type="component" value="Chromosome"/>
</dbReference>
<organism evidence="3 4">
    <name type="scientific">Gibbsiella quercinecans</name>
    <dbReference type="NCBI Taxonomy" id="929813"/>
    <lineage>
        <taxon>Bacteria</taxon>
        <taxon>Pseudomonadati</taxon>
        <taxon>Pseudomonadota</taxon>
        <taxon>Gammaproteobacteria</taxon>
        <taxon>Enterobacterales</taxon>
        <taxon>Yersiniaceae</taxon>
        <taxon>Gibbsiella</taxon>
    </lineage>
</organism>
<reference evidence="3 4" key="1">
    <citation type="submission" date="2016-01" db="EMBL/GenBank/DDBJ databases">
        <authorList>
            <person name="Oliw E.H."/>
        </authorList>
    </citation>
    <scope>NUCLEOTIDE SEQUENCE [LARGE SCALE GENOMIC DNA]</scope>
    <source>
        <strain evidence="3 4">FRB97</strain>
    </source>
</reference>
<dbReference type="RefSeq" id="WP_095844767.1">
    <property type="nucleotide sequence ID" value="NZ_CP014136.1"/>
</dbReference>
<feature type="region of interest" description="Disordered" evidence="1">
    <location>
        <begin position="172"/>
        <end position="195"/>
    </location>
</feature>
<dbReference type="KEGG" id="gqu:AWC35_01745"/>
<keyword evidence="4" id="KW-1185">Reference proteome</keyword>
<evidence type="ECO:0000256" key="1">
    <source>
        <dbReference type="SAM" id="MobiDB-lite"/>
    </source>
</evidence>
<protein>
    <submittedName>
        <fullName evidence="3">Uncharacterized protein</fullName>
    </submittedName>
</protein>
<proteinExistence type="predicted"/>
<evidence type="ECO:0000313" key="3">
    <source>
        <dbReference type="EMBL" id="ATA18175.1"/>
    </source>
</evidence>
<dbReference type="OrthoDB" id="6638058at2"/>
<keyword evidence="2" id="KW-0472">Membrane</keyword>
<name>A0A250AWD6_9GAMM</name>
<evidence type="ECO:0000256" key="2">
    <source>
        <dbReference type="SAM" id="Phobius"/>
    </source>
</evidence>
<evidence type="ECO:0000313" key="4">
    <source>
        <dbReference type="Proteomes" id="UP000217182"/>
    </source>
</evidence>
<keyword evidence="2" id="KW-1133">Transmembrane helix</keyword>
<keyword evidence="2" id="KW-0812">Transmembrane</keyword>